<keyword evidence="9" id="KW-0677">Repeat</keyword>
<dbReference type="PROSITE" id="PS50082">
    <property type="entry name" value="WD_REPEATS_2"/>
    <property type="match status" value="4"/>
</dbReference>
<dbReference type="GO" id="GO:0005737">
    <property type="term" value="C:cytoplasm"/>
    <property type="evidence" value="ECO:0007669"/>
    <property type="project" value="UniProtKB-SubCell"/>
</dbReference>
<dbReference type="GO" id="GO:0005634">
    <property type="term" value="C:nucleus"/>
    <property type="evidence" value="ECO:0007669"/>
    <property type="project" value="UniProtKB-SubCell"/>
</dbReference>
<evidence type="ECO:0000256" key="3">
    <source>
        <dbReference type="ARBA" id="ARBA00005043"/>
    </source>
</evidence>
<dbReference type="SMART" id="SM00320">
    <property type="entry name" value="WD40"/>
    <property type="match status" value="12"/>
</dbReference>
<dbReference type="FunFam" id="2.130.10.10:FF:000400">
    <property type="entry name" value="Elongator acetyltransferase complex subunit 2"/>
    <property type="match status" value="1"/>
</dbReference>
<gene>
    <name evidence="12" type="ORF">PhCBS80983_g01816</name>
</gene>
<keyword evidence="8" id="KW-0819">tRNA processing</keyword>
<dbReference type="InterPro" id="IPR020472">
    <property type="entry name" value="WD40_PAC1"/>
</dbReference>
<dbReference type="PRINTS" id="PR00320">
    <property type="entry name" value="GPROTEINBRPT"/>
</dbReference>
<evidence type="ECO:0000256" key="9">
    <source>
        <dbReference type="ARBA" id="ARBA00022737"/>
    </source>
</evidence>
<dbReference type="SUPFAM" id="SSF50978">
    <property type="entry name" value="WD40 repeat-like"/>
    <property type="match status" value="2"/>
</dbReference>
<feature type="repeat" description="WD" evidence="11">
    <location>
        <begin position="712"/>
        <end position="743"/>
    </location>
</feature>
<evidence type="ECO:0000256" key="6">
    <source>
        <dbReference type="ARBA" id="ARBA00022490"/>
    </source>
</evidence>
<accession>A0A507E9K4</accession>
<keyword evidence="6" id="KW-0963">Cytoplasm</keyword>
<dbReference type="Proteomes" id="UP000318582">
    <property type="component" value="Unassembled WGS sequence"/>
</dbReference>
<evidence type="ECO:0000256" key="8">
    <source>
        <dbReference type="ARBA" id="ARBA00022694"/>
    </source>
</evidence>
<comment type="caution">
    <text evidence="12">The sequence shown here is derived from an EMBL/GenBank/DDBJ whole genome shotgun (WGS) entry which is preliminary data.</text>
</comment>
<dbReference type="PANTHER" id="PTHR44111">
    <property type="entry name" value="ELONGATOR COMPLEX PROTEIN 2"/>
    <property type="match status" value="1"/>
</dbReference>
<dbReference type="InterPro" id="IPR036322">
    <property type="entry name" value="WD40_repeat_dom_sf"/>
</dbReference>
<dbReference type="Gene3D" id="2.130.10.10">
    <property type="entry name" value="YVTN repeat-like/Quinoprotein amine dehydrogenase"/>
    <property type="match status" value="5"/>
</dbReference>
<evidence type="ECO:0000256" key="1">
    <source>
        <dbReference type="ARBA" id="ARBA00004123"/>
    </source>
</evidence>
<evidence type="ECO:0000256" key="7">
    <source>
        <dbReference type="ARBA" id="ARBA00022574"/>
    </source>
</evidence>
<proteinExistence type="inferred from homology"/>
<dbReference type="Pfam" id="PF00400">
    <property type="entry name" value="WD40"/>
    <property type="match status" value="8"/>
</dbReference>
<sequence length="860" mass="93839">MASLDYIGIGCNRVSQATDCDSDGLVAYAASRLVALYYPQDPTSRGVVRTLSGHSDRVNCVRFIKRGSGCGQRDVGLVSGSADRTLRVWKKAGPQKEWRCSAVLSGHAAGVSCLAVARGREISGNTDLIASAASDGTIRMWERRESSSEDDTVSCIQVLSIGARYPLCLALGSLPGLLVPILISGGTDNKLTVFTSKEKQFSKAVVLQGHSDWIRSVEIATFTAESDTTWNQHFRDGDLMVASASQDKYIRLWKIAKSSNDGTTEEPAADDFTAQMKNALAEAGLDDGDAQLSTKAHLMHVEVDSSKHTFSVMFDALLMAHDNWVHSAVWQPAVLDESAKSYTQPMALLSASADKSIMIWKPDHSSETWVNQARLGEIGGSTLGFYGGLFSPDGRYIIANGYNGAINVWAESNRNGTLDIKPEIGILALTIYPSPEWNPQVAICGHTAPVEDLRWDPSGKFIISTSMDQTTRLIAPWKRNHISTWHEIARPQIHGYDLHCVAFFHTYGFVSGADEKVLRVFEAPRTFVQSLEALTQEHESAEVVAQRPIGASVPALGLSNKAVFEGDVTQAAAAHDFRNLSAYTAVASTPTSFLDTMTQPPFEQHLLQHTLWPEVNKLYGHGYEIVSVAASHNGNFVASACKAAKAEHASVRLWSTKTWKEVSLPLAAHNLTVTGIVFSPDDRYLLTVGRDRGWAIFHTVNGESYELLSHNPKAHSRIIWGGAWTHDGRIFATGSRDKTVKLWIAGDSDPTAWNNIATLKLEESVTAVAFAPDFVQDRYVLALGLEDGSILMYTASYDTNLLSFSDPIHVGNAHVATVKALAWRPRPSQSNTNSGSIYMQLASCSEDHSVRLFTVPFPLP</sequence>
<evidence type="ECO:0000256" key="5">
    <source>
        <dbReference type="ARBA" id="ARBA00020267"/>
    </source>
</evidence>
<keyword evidence="13" id="KW-1185">Reference proteome</keyword>
<keyword evidence="10" id="KW-0539">Nucleus</keyword>
<evidence type="ECO:0000256" key="11">
    <source>
        <dbReference type="PROSITE-ProRule" id="PRU00221"/>
    </source>
</evidence>
<name>A0A507E9K4_9FUNG</name>
<feature type="repeat" description="WD" evidence="11">
    <location>
        <begin position="443"/>
        <end position="473"/>
    </location>
</feature>
<dbReference type="GO" id="GO:0002098">
    <property type="term" value="P:tRNA wobble uridine modification"/>
    <property type="evidence" value="ECO:0007669"/>
    <property type="project" value="InterPro"/>
</dbReference>
<dbReference type="EMBL" id="QEAQ01000015">
    <property type="protein sequence ID" value="TPX60421.1"/>
    <property type="molecule type" value="Genomic_DNA"/>
</dbReference>
<feature type="repeat" description="WD" evidence="11">
    <location>
        <begin position="51"/>
        <end position="90"/>
    </location>
</feature>
<dbReference type="InterPro" id="IPR001680">
    <property type="entry name" value="WD40_rpt"/>
</dbReference>
<dbReference type="PROSITE" id="PS50294">
    <property type="entry name" value="WD_REPEATS_REGION"/>
    <property type="match status" value="1"/>
</dbReference>
<dbReference type="InterPro" id="IPR037289">
    <property type="entry name" value="Elp2"/>
</dbReference>
<organism evidence="12 13">
    <name type="scientific">Powellomyces hirtus</name>
    <dbReference type="NCBI Taxonomy" id="109895"/>
    <lineage>
        <taxon>Eukaryota</taxon>
        <taxon>Fungi</taxon>
        <taxon>Fungi incertae sedis</taxon>
        <taxon>Chytridiomycota</taxon>
        <taxon>Chytridiomycota incertae sedis</taxon>
        <taxon>Chytridiomycetes</taxon>
        <taxon>Spizellomycetales</taxon>
        <taxon>Powellomycetaceae</taxon>
        <taxon>Powellomyces</taxon>
    </lineage>
</organism>
<dbReference type="PANTHER" id="PTHR44111:SF1">
    <property type="entry name" value="ELONGATOR COMPLEX PROTEIN 2"/>
    <property type="match status" value="1"/>
</dbReference>
<evidence type="ECO:0000256" key="4">
    <source>
        <dbReference type="ARBA" id="ARBA00005881"/>
    </source>
</evidence>
<comment type="pathway">
    <text evidence="3">tRNA modification; 5-methoxycarbonylmethyl-2-thiouridine-tRNA biosynthesis.</text>
</comment>
<evidence type="ECO:0000313" key="12">
    <source>
        <dbReference type="EMBL" id="TPX60421.1"/>
    </source>
</evidence>
<evidence type="ECO:0000256" key="2">
    <source>
        <dbReference type="ARBA" id="ARBA00004496"/>
    </source>
</evidence>
<keyword evidence="7 11" id="KW-0853">WD repeat</keyword>
<dbReference type="GO" id="GO:0033588">
    <property type="term" value="C:elongator holoenzyme complex"/>
    <property type="evidence" value="ECO:0007669"/>
    <property type="project" value="InterPro"/>
</dbReference>
<dbReference type="InterPro" id="IPR015943">
    <property type="entry name" value="WD40/YVTN_repeat-like_dom_sf"/>
</dbReference>
<protein>
    <recommendedName>
        <fullName evidence="5">Elongator complex protein 2</fullName>
    </recommendedName>
</protein>
<comment type="subcellular location">
    <subcellularLocation>
        <location evidence="2">Cytoplasm</location>
    </subcellularLocation>
    <subcellularLocation>
        <location evidence="1">Nucleus</location>
    </subcellularLocation>
</comment>
<dbReference type="UniPathway" id="UPA00988"/>
<comment type="similarity">
    <text evidence="4">Belongs to the WD repeat ELP2 family.</text>
</comment>
<evidence type="ECO:0000313" key="13">
    <source>
        <dbReference type="Proteomes" id="UP000318582"/>
    </source>
</evidence>
<feature type="repeat" description="WD" evidence="11">
    <location>
        <begin position="104"/>
        <end position="151"/>
    </location>
</feature>
<dbReference type="STRING" id="109895.A0A507E9K4"/>
<reference evidence="12 13" key="1">
    <citation type="journal article" date="2019" name="Sci. Rep.">
        <title>Comparative genomics of chytrid fungi reveal insights into the obligate biotrophic and pathogenic lifestyle of Synchytrium endobioticum.</title>
        <authorList>
            <person name="van de Vossenberg B.T.L.H."/>
            <person name="Warris S."/>
            <person name="Nguyen H.D.T."/>
            <person name="van Gent-Pelzer M.P.E."/>
            <person name="Joly D.L."/>
            <person name="van de Geest H.C."/>
            <person name="Bonants P.J.M."/>
            <person name="Smith D.S."/>
            <person name="Levesque C.A."/>
            <person name="van der Lee T.A.J."/>
        </authorList>
    </citation>
    <scope>NUCLEOTIDE SEQUENCE [LARGE SCALE GENOMIC DNA]</scope>
    <source>
        <strain evidence="12 13">CBS 809.83</strain>
    </source>
</reference>
<evidence type="ECO:0000256" key="10">
    <source>
        <dbReference type="ARBA" id="ARBA00023242"/>
    </source>
</evidence>
<dbReference type="AlphaFoldDB" id="A0A507E9K4"/>